<evidence type="ECO:0000256" key="2">
    <source>
        <dbReference type="SAM" id="SignalP"/>
    </source>
</evidence>
<reference evidence="3 4" key="1">
    <citation type="submission" date="2016-10" db="EMBL/GenBank/DDBJ databases">
        <authorList>
            <person name="de Groot N.N."/>
        </authorList>
    </citation>
    <scope>NUCLEOTIDE SEQUENCE [LARGE SCALE GENOMIC DNA]</scope>
    <source>
        <strain evidence="3 4">SLAS-1</strain>
    </source>
</reference>
<protein>
    <submittedName>
        <fullName evidence="3">Tripartite ATP-independent transporter solute receptor, DctP family</fullName>
    </submittedName>
</protein>
<dbReference type="InterPro" id="IPR018389">
    <property type="entry name" value="DctP_fam"/>
</dbReference>
<keyword evidence="3" id="KW-0675">Receptor</keyword>
<dbReference type="AlphaFoldDB" id="A0A1G9IAY5"/>
<dbReference type="PIRSF" id="PIRSF006470">
    <property type="entry name" value="DctB"/>
    <property type="match status" value="1"/>
</dbReference>
<dbReference type="Proteomes" id="UP000199476">
    <property type="component" value="Unassembled WGS sequence"/>
</dbReference>
<evidence type="ECO:0000256" key="1">
    <source>
        <dbReference type="ARBA" id="ARBA00022729"/>
    </source>
</evidence>
<feature type="chain" id="PRO_5011632604" evidence="2">
    <location>
        <begin position="25"/>
        <end position="347"/>
    </location>
</feature>
<dbReference type="GO" id="GO:0030288">
    <property type="term" value="C:outer membrane-bounded periplasmic space"/>
    <property type="evidence" value="ECO:0007669"/>
    <property type="project" value="InterPro"/>
</dbReference>
<sequence>MFKKLSIAALVISLVFIFSVTAGAQDVIQLSHLNPQNPQEVATAAMAKVFQARVEAETDIEVEIYPDGALGDSREMMEQVQGNVIQSFIASAGGLAPFYEPIGIVDIPFAISHYSVAHEVYDGEFADTMKSKIEQNTDGFEVLAFGESGGFFQLTNSATQIESPEDMDGVSFRTMPIAIHQEFVTALGASATEIAWEELYTALETGVVDGQMNPIPLISMELLYEVQDYITLTNHMYTPYVWVINDQFMEGLSEHEKSVIYEASRAANTAGRGVNQLVEASEDQGLPKIEEEMEVYAPTDEELEAFREITEPAALEVIEEEFGEEGLELAEEFLQAVEEAEEELGIQ</sequence>
<organism evidence="3 4">
    <name type="scientific">Halarsenatibacter silvermanii</name>
    <dbReference type="NCBI Taxonomy" id="321763"/>
    <lineage>
        <taxon>Bacteria</taxon>
        <taxon>Bacillati</taxon>
        <taxon>Bacillota</taxon>
        <taxon>Clostridia</taxon>
        <taxon>Halanaerobiales</taxon>
        <taxon>Halarsenatibacteraceae</taxon>
        <taxon>Halarsenatibacter</taxon>
    </lineage>
</organism>
<dbReference type="PANTHER" id="PTHR33376:SF18">
    <property type="entry name" value="2,3-DIKETO-L-GULONATE-BINDING PERIPLASMIC PROTEIN YIAO"/>
    <property type="match status" value="1"/>
</dbReference>
<proteinExistence type="predicted"/>
<evidence type="ECO:0000313" key="4">
    <source>
        <dbReference type="Proteomes" id="UP000199476"/>
    </source>
</evidence>
<dbReference type="NCBIfam" id="NF037995">
    <property type="entry name" value="TRAP_S1"/>
    <property type="match status" value="1"/>
</dbReference>
<dbReference type="InterPro" id="IPR038404">
    <property type="entry name" value="TRAP_DctP_sf"/>
</dbReference>
<keyword evidence="4" id="KW-1185">Reference proteome</keyword>
<dbReference type="OrthoDB" id="9815946at2"/>
<feature type="signal peptide" evidence="2">
    <location>
        <begin position="1"/>
        <end position="24"/>
    </location>
</feature>
<dbReference type="Gene3D" id="3.40.190.170">
    <property type="entry name" value="Bacterial extracellular solute-binding protein, family 7"/>
    <property type="match status" value="1"/>
</dbReference>
<dbReference type="GO" id="GO:0030246">
    <property type="term" value="F:carbohydrate binding"/>
    <property type="evidence" value="ECO:0007669"/>
    <property type="project" value="TreeGrafter"/>
</dbReference>
<evidence type="ECO:0000313" key="3">
    <source>
        <dbReference type="EMBL" id="SDL22276.1"/>
    </source>
</evidence>
<dbReference type="STRING" id="321763.SAMN04488692_102160"/>
<dbReference type="EMBL" id="FNGO01000002">
    <property type="protein sequence ID" value="SDL22276.1"/>
    <property type="molecule type" value="Genomic_DNA"/>
</dbReference>
<dbReference type="Pfam" id="PF03480">
    <property type="entry name" value="DctP"/>
    <property type="match status" value="1"/>
</dbReference>
<accession>A0A1G9IAY5</accession>
<keyword evidence="1 2" id="KW-0732">Signal</keyword>
<dbReference type="PANTHER" id="PTHR33376">
    <property type="match status" value="1"/>
</dbReference>
<dbReference type="InterPro" id="IPR004682">
    <property type="entry name" value="TRAP_DctP"/>
</dbReference>
<dbReference type="GO" id="GO:0055085">
    <property type="term" value="P:transmembrane transport"/>
    <property type="evidence" value="ECO:0007669"/>
    <property type="project" value="InterPro"/>
</dbReference>
<dbReference type="RefSeq" id="WP_089758059.1">
    <property type="nucleotide sequence ID" value="NZ_FNGO01000002.1"/>
</dbReference>
<dbReference type="NCBIfam" id="TIGR00787">
    <property type="entry name" value="dctP"/>
    <property type="match status" value="1"/>
</dbReference>
<gene>
    <name evidence="3" type="ORF">SAMN04488692_102160</name>
</gene>
<name>A0A1G9IAY5_9FIRM</name>